<dbReference type="Pfam" id="PF14822">
    <property type="entry name" value="Vasohibin"/>
    <property type="match status" value="1"/>
</dbReference>
<dbReference type="Proteomes" id="UP001642540">
    <property type="component" value="Unassembled WGS sequence"/>
</dbReference>
<evidence type="ECO:0000256" key="1">
    <source>
        <dbReference type="SAM" id="MobiDB-lite"/>
    </source>
</evidence>
<feature type="region of interest" description="Disordered" evidence="1">
    <location>
        <begin position="177"/>
        <end position="223"/>
    </location>
</feature>
<sequence>MQMITAKEIIKAGVPIKCLHAVVVAVHFTNCTETVERFPIYFRSHVAGKEYKHIVLGMYVQGHFGALGISRDAGLQDKKAVYSKLSELIFEFAKCYDQSGHILNEVKFGNIITHDQHSLERLFSKIGSVTIHGSKHEDIESHVERMAKQLRAKMGLPCLKSIRLDAYLFPANSTRSSRSKTSIIGHNTPSHTRTLSMGPPPKRGSDESIKPLTRSKPPKTNRK</sequence>
<protein>
    <submittedName>
        <fullName evidence="3">Uncharacterized protein</fullName>
    </submittedName>
</protein>
<dbReference type="PANTHER" id="PTHR15750">
    <property type="entry name" value="VASOHIBIN-1-LIKE ISOFORM X2"/>
    <property type="match status" value="1"/>
</dbReference>
<feature type="compositionally biased region" description="Polar residues" evidence="1">
    <location>
        <begin position="185"/>
        <end position="195"/>
    </location>
</feature>
<evidence type="ECO:0000313" key="4">
    <source>
        <dbReference type="Proteomes" id="UP001642540"/>
    </source>
</evidence>
<accession>A0ABP1QW39</accession>
<reference evidence="3 4" key="1">
    <citation type="submission" date="2024-08" db="EMBL/GenBank/DDBJ databases">
        <authorList>
            <person name="Cucini C."/>
            <person name="Frati F."/>
        </authorList>
    </citation>
    <scope>NUCLEOTIDE SEQUENCE [LARGE SCALE GENOMIC DNA]</scope>
</reference>
<name>A0ABP1QW39_9HEXA</name>
<evidence type="ECO:0000313" key="2">
    <source>
        <dbReference type="EMBL" id="CAL8099950.1"/>
    </source>
</evidence>
<organism evidence="3 4">
    <name type="scientific">Orchesella dallaii</name>
    <dbReference type="NCBI Taxonomy" id="48710"/>
    <lineage>
        <taxon>Eukaryota</taxon>
        <taxon>Metazoa</taxon>
        <taxon>Ecdysozoa</taxon>
        <taxon>Arthropoda</taxon>
        <taxon>Hexapoda</taxon>
        <taxon>Collembola</taxon>
        <taxon>Entomobryomorpha</taxon>
        <taxon>Entomobryoidea</taxon>
        <taxon>Orchesellidae</taxon>
        <taxon>Orchesellinae</taxon>
        <taxon>Orchesella</taxon>
    </lineage>
</organism>
<evidence type="ECO:0000313" key="3">
    <source>
        <dbReference type="EMBL" id="CAL8111896.1"/>
    </source>
</evidence>
<keyword evidence="4" id="KW-1185">Reference proteome</keyword>
<proteinExistence type="predicted"/>
<dbReference type="EMBL" id="CAXLJM020000032">
    <property type="protein sequence ID" value="CAL8099950.1"/>
    <property type="molecule type" value="Genomic_DNA"/>
</dbReference>
<dbReference type="PANTHER" id="PTHR15750:SF2">
    <property type="entry name" value="VASOHIBIN"/>
    <property type="match status" value="1"/>
</dbReference>
<dbReference type="EMBL" id="CAXLJM020000046">
    <property type="protein sequence ID" value="CAL8111896.1"/>
    <property type="molecule type" value="Genomic_DNA"/>
</dbReference>
<dbReference type="InterPro" id="IPR028131">
    <property type="entry name" value="VASH1"/>
</dbReference>
<gene>
    <name evidence="2" type="ORF">ODALV1_LOCUS10394</name>
    <name evidence="3" type="ORF">ODALV1_LOCUS15405</name>
</gene>
<comment type="caution">
    <text evidence="3">The sequence shown here is derived from an EMBL/GenBank/DDBJ whole genome shotgun (WGS) entry which is preliminary data.</text>
</comment>